<evidence type="ECO:0000313" key="2">
    <source>
        <dbReference type="Proteomes" id="UP000036334"/>
    </source>
</evidence>
<evidence type="ECO:0000313" key="1">
    <source>
        <dbReference type="EMBL" id="KLO39235.1"/>
    </source>
</evidence>
<dbReference type="EMBL" id="LDPR01000001">
    <property type="protein sequence ID" value="KLO39235.1"/>
    <property type="molecule type" value="Genomic_DNA"/>
</dbReference>
<comment type="caution">
    <text evidence="1">The sequence shown here is derived from an EMBL/GenBank/DDBJ whole genome shotgun (WGS) entry which is preliminary data.</text>
</comment>
<dbReference type="Proteomes" id="UP000036334">
    <property type="component" value="Unassembled WGS sequence"/>
</dbReference>
<protein>
    <submittedName>
        <fullName evidence="1">Hemin-binding protein</fullName>
    </submittedName>
</protein>
<proteinExistence type="predicted"/>
<name>A0A0I9TY10_9MYCO</name>
<sequence>MQRFPPPKRPTESDFQFLNRVAGEPWDVTRELLEAWYRDYDDTDNDLRGRFRDPTTAQHMGAWWELYIYTMFRRLGYDITIHPNLPATNKKPDFLLSKGSTELIVECAVMLEEAQWADSDGRKWVLQCINDTQDPNFLVGVDINAEGMQRPRCDDIVKPIRAWLATLDANAVWESTQSGGDWPEKEFVIRGWRITLRAIPLRPERRGLAAGLIGIGPMKTGWLRHVEQIRGILSDKGSKYGQPEQPFVLALLASPITAGEDEMTNALYGSLGMTVVVNESDLSSGEWSRQQDGYWRPAPDIRGSRISAVLFAEALSPSRPFSALPRIWMNPWAKAPLESLPPFAAFVVEDDQLVSREATTMPKDLFGYPSQWPHGS</sequence>
<keyword evidence="2" id="KW-1185">Reference proteome</keyword>
<reference evidence="1 2" key="1">
    <citation type="submission" date="2015-05" db="EMBL/GenBank/DDBJ databases">
        <title>Genome sequence of Mycobacterium haemophilum.</title>
        <authorList>
            <person name="Greninger A.L."/>
            <person name="Cunningham G."/>
            <person name="Miller S."/>
        </authorList>
    </citation>
    <scope>NUCLEOTIDE SEQUENCE [LARGE SCALE GENOMIC DNA]</scope>
    <source>
        <strain evidence="2">UC1</strain>
    </source>
</reference>
<dbReference type="AlphaFoldDB" id="A0A0I9TY10"/>
<gene>
    <name evidence="1" type="ORF">ABH38_00415</name>
</gene>
<organism evidence="1 2">
    <name type="scientific">Mycobacterium haemophilum</name>
    <dbReference type="NCBI Taxonomy" id="29311"/>
    <lineage>
        <taxon>Bacteria</taxon>
        <taxon>Bacillati</taxon>
        <taxon>Actinomycetota</taxon>
        <taxon>Actinomycetes</taxon>
        <taxon>Mycobacteriales</taxon>
        <taxon>Mycobacteriaceae</taxon>
        <taxon>Mycobacterium</taxon>
    </lineage>
</organism>
<dbReference type="PATRIC" id="fig|29311.18.peg.87"/>
<accession>A0A0I9TY10</accession>